<protein>
    <submittedName>
        <fullName evidence="1">Abi family protein</fullName>
    </submittedName>
</protein>
<sequence>MSQQRLVHYKSEAFDDEDQALQLYEWDRDLSAAFYRDIAIVEVALRNALDRALTDKFGERWDLLSSALFDQRTWKGICEAWERLPSSVRDRTGKSGKTRGRLVASCMFGTWANMLDKGSSGESQNVVVGWSHEKVWDKNTLLVAFPGGQLIANSEDHAEFNRSWCYIQVHEVHVLRNRIAHHEPLIRGYPLPGTGNSSSPAVRRSAEQGFDAVLRLAAMIDRDLTSYLEATTRVAQLLESRPSLKPDSP</sequence>
<evidence type="ECO:0000313" key="1">
    <source>
        <dbReference type="EMBL" id="HIW96087.1"/>
    </source>
</evidence>
<evidence type="ECO:0000313" key="2">
    <source>
        <dbReference type="Proteomes" id="UP000824189"/>
    </source>
</evidence>
<name>A0A9D1UQ91_9CORY</name>
<dbReference type="Proteomes" id="UP000824189">
    <property type="component" value="Unassembled WGS sequence"/>
</dbReference>
<organism evidence="1 2">
    <name type="scientific">Candidatus Corynebacterium gallistercoris</name>
    <dbReference type="NCBI Taxonomy" id="2838530"/>
    <lineage>
        <taxon>Bacteria</taxon>
        <taxon>Bacillati</taxon>
        <taxon>Actinomycetota</taxon>
        <taxon>Actinomycetes</taxon>
        <taxon>Mycobacteriales</taxon>
        <taxon>Corynebacteriaceae</taxon>
        <taxon>Corynebacterium</taxon>
    </lineage>
</organism>
<dbReference type="EMBL" id="DXFZ01000080">
    <property type="protein sequence ID" value="HIW96087.1"/>
    <property type="molecule type" value="Genomic_DNA"/>
</dbReference>
<dbReference type="AlphaFoldDB" id="A0A9D1UQ91"/>
<reference evidence="1" key="1">
    <citation type="journal article" date="2021" name="PeerJ">
        <title>Extensive microbial diversity within the chicken gut microbiome revealed by metagenomics and culture.</title>
        <authorList>
            <person name="Gilroy R."/>
            <person name="Ravi A."/>
            <person name="Getino M."/>
            <person name="Pursley I."/>
            <person name="Horton D.L."/>
            <person name="Alikhan N.F."/>
            <person name="Baker D."/>
            <person name="Gharbi K."/>
            <person name="Hall N."/>
            <person name="Watson M."/>
            <person name="Adriaenssens E.M."/>
            <person name="Foster-Nyarko E."/>
            <person name="Jarju S."/>
            <person name="Secka A."/>
            <person name="Antonio M."/>
            <person name="Oren A."/>
            <person name="Chaudhuri R.R."/>
            <person name="La Ragione R."/>
            <person name="Hildebrand F."/>
            <person name="Pallen M.J."/>
        </authorList>
    </citation>
    <scope>NUCLEOTIDE SEQUENCE</scope>
    <source>
        <strain evidence="1">4376</strain>
    </source>
</reference>
<accession>A0A9D1UQ91</accession>
<gene>
    <name evidence="1" type="ORF">H9867_06365</name>
</gene>
<proteinExistence type="predicted"/>
<reference evidence="1" key="2">
    <citation type="submission" date="2021-04" db="EMBL/GenBank/DDBJ databases">
        <authorList>
            <person name="Gilroy R."/>
        </authorList>
    </citation>
    <scope>NUCLEOTIDE SEQUENCE</scope>
    <source>
        <strain evidence="1">4376</strain>
    </source>
</reference>
<comment type="caution">
    <text evidence="1">The sequence shown here is derived from an EMBL/GenBank/DDBJ whole genome shotgun (WGS) entry which is preliminary data.</text>
</comment>